<dbReference type="EMBL" id="JACXYY010000006">
    <property type="protein sequence ID" value="MBD3915898.1"/>
    <property type="molecule type" value="Genomic_DNA"/>
</dbReference>
<proteinExistence type="predicted"/>
<comment type="caution">
    <text evidence="2">The sequence shown here is derived from an EMBL/GenBank/DDBJ whole genome shotgun (WGS) entry which is preliminary data.</text>
</comment>
<sequence length="61" mass="7035">MLSPDEAAEYLLTTRGVLSNWRYKGVGPRFVRLNSKIVYRLSDLEEYVSERIVETVDSVGR</sequence>
<evidence type="ECO:0000313" key="2">
    <source>
        <dbReference type="EMBL" id="MBD3915898.1"/>
    </source>
</evidence>
<dbReference type="InterPro" id="IPR009061">
    <property type="entry name" value="DNA-bd_dom_put_sf"/>
</dbReference>
<evidence type="ECO:0000259" key="1">
    <source>
        <dbReference type="Pfam" id="PF12728"/>
    </source>
</evidence>
<dbReference type="InterPro" id="IPR041657">
    <property type="entry name" value="HTH_17"/>
</dbReference>
<keyword evidence="3" id="KW-1185">Reference proteome</keyword>
<feature type="domain" description="Helix-turn-helix" evidence="1">
    <location>
        <begin position="1"/>
        <end position="51"/>
    </location>
</feature>
<dbReference type="Pfam" id="PF12728">
    <property type="entry name" value="HTH_17"/>
    <property type="match status" value="1"/>
</dbReference>
<organism evidence="2 3">
    <name type="scientific">Nocardioides hwasunensis</name>
    <dbReference type="NCBI Taxonomy" id="397258"/>
    <lineage>
        <taxon>Bacteria</taxon>
        <taxon>Bacillati</taxon>
        <taxon>Actinomycetota</taxon>
        <taxon>Actinomycetes</taxon>
        <taxon>Propionibacteriales</taxon>
        <taxon>Nocardioidaceae</taxon>
        <taxon>Nocardioides</taxon>
    </lineage>
</organism>
<name>A0ABR8MIL2_9ACTN</name>
<dbReference type="SUPFAM" id="SSF46955">
    <property type="entry name" value="Putative DNA-binding domain"/>
    <property type="match status" value="1"/>
</dbReference>
<dbReference type="Proteomes" id="UP000649289">
    <property type="component" value="Unassembled WGS sequence"/>
</dbReference>
<protein>
    <submittedName>
        <fullName evidence="2">Helix-turn-helix domain-containing protein</fullName>
    </submittedName>
</protein>
<evidence type="ECO:0000313" key="3">
    <source>
        <dbReference type="Proteomes" id="UP000649289"/>
    </source>
</evidence>
<reference evidence="2 3" key="1">
    <citation type="submission" date="2020-09" db="EMBL/GenBank/DDBJ databases">
        <title>novel species in genus Nocardioides.</title>
        <authorList>
            <person name="Zhang G."/>
        </authorList>
    </citation>
    <scope>NUCLEOTIDE SEQUENCE [LARGE SCALE GENOMIC DNA]</scope>
    <source>
        <strain evidence="2 3">19197</strain>
    </source>
</reference>
<gene>
    <name evidence="2" type="ORF">IEZ25_14835</name>
</gene>
<accession>A0ABR8MIL2</accession>